<sequence>MPEGAGILAHVQLYKEYNNASTKLLVVQIHSLYCHGFSNTYSGVDGGDPSTTSKSTRCYRAAHDGIVAAMADLGFLGLSITFDVN</sequence>
<accession>A0A016RSC9</accession>
<proteinExistence type="predicted"/>
<comment type="caution">
    <text evidence="1">The sequence shown here is derived from an EMBL/GenBank/DDBJ whole genome shotgun (WGS) entry which is preliminary data.</text>
</comment>
<dbReference type="EMBL" id="JARK01001733">
    <property type="protein sequence ID" value="EYB80889.1"/>
    <property type="molecule type" value="Genomic_DNA"/>
</dbReference>
<evidence type="ECO:0000313" key="1">
    <source>
        <dbReference type="EMBL" id="EYB80889.1"/>
    </source>
</evidence>
<reference evidence="2" key="1">
    <citation type="journal article" date="2015" name="Nat. Genet.">
        <title>The genome and transcriptome of the zoonotic hookworm Ancylostoma ceylanicum identify infection-specific gene families.</title>
        <authorList>
            <person name="Schwarz E.M."/>
            <person name="Hu Y."/>
            <person name="Antoshechkin I."/>
            <person name="Miller M.M."/>
            <person name="Sternberg P.W."/>
            <person name="Aroian R.V."/>
        </authorList>
    </citation>
    <scope>NUCLEOTIDE SEQUENCE</scope>
    <source>
        <strain evidence="2">HY135</strain>
    </source>
</reference>
<gene>
    <name evidence="1" type="primary">Acey_s0397.g689</name>
    <name evidence="1" type="ORF">Y032_0397g689</name>
</gene>
<organism evidence="1 2">
    <name type="scientific">Ancylostoma ceylanicum</name>
    <dbReference type="NCBI Taxonomy" id="53326"/>
    <lineage>
        <taxon>Eukaryota</taxon>
        <taxon>Metazoa</taxon>
        <taxon>Ecdysozoa</taxon>
        <taxon>Nematoda</taxon>
        <taxon>Chromadorea</taxon>
        <taxon>Rhabditida</taxon>
        <taxon>Rhabditina</taxon>
        <taxon>Rhabditomorpha</taxon>
        <taxon>Strongyloidea</taxon>
        <taxon>Ancylostomatidae</taxon>
        <taxon>Ancylostomatinae</taxon>
        <taxon>Ancylostoma</taxon>
    </lineage>
</organism>
<evidence type="ECO:0000313" key="2">
    <source>
        <dbReference type="Proteomes" id="UP000024635"/>
    </source>
</evidence>
<keyword evidence="2" id="KW-1185">Reference proteome</keyword>
<protein>
    <submittedName>
        <fullName evidence="1">Uncharacterized protein</fullName>
    </submittedName>
</protein>
<name>A0A016RSC9_9BILA</name>
<dbReference type="AlphaFoldDB" id="A0A016RSC9"/>
<dbReference type="Proteomes" id="UP000024635">
    <property type="component" value="Unassembled WGS sequence"/>
</dbReference>